<dbReference type="RefSeq" id="WP_185015676.1">
    <property type="nucleotide sequence ID" value="NZ_AYKH01000034.1"/>
</dbReference>
<reference evidence="1 2" key="1">
    <citation type="submission" date="2013-10" db="EMBL/GenBank/DDBJ databases">
        <title>Salinisphaera orenii MK-B5 Genome Sequencing.</title>
        <authorList>
            <person name="Lai Q."/>
            <person name="Li C."/>
            <person name="Shao Z."/>
        </authorList>
    </citation>
    <scope>NUCLEOTIDE SEQUENCE [LARGE SCALE GENOMIC DNA]</scope>
    <source>
        <strain evidence="1 2">MK-B5</strain>
    </source>
</reference>
<evidence type="ECO:0000313" key="2">
    <source>
        <dbReference type="Proteomes" id="UP000283993"/>
    </source>
</evidence>
<dbReference type="Gene3D" id="2.40.110.10">
    <property type="entry name" value="Butyryl-CoA Dehydrogenase, subunit A, domain 2"/>
    <property type="match status" value="1"/>
</dbReference>
<dbReference type="EMBL" id="AYKH01000034">
    <property type="protein sequence ID" value="ROO25396.1"/>
    <property type="molecule type" value="Genomic_DNA"/>
</dbReference>
<gene>
    <name evidence="1" type="ORF">SAOR_12675</name>
</gene>
<dbReference type="AlphaFoldDB" id="A0A423PIQ1"/>
<dbReference type="SUPFAM" id="SSF56645">
    <property type="entry name" value="Acyl-CoA dehydrogenase NM domain-like"/>
    <property type="match status" value="1"/>
</dbReference>
<dbReference type="InterPro" id="IPR009100">
    <property type="entry name" value="AcylCoA_DH/oxidase_NM_dom_sf"/>
</dbReference>
<accession>A0A423PIQ1</accession>
<comment type="caution">
    <text evidence="1">The sequence shown here is derived from an EMBL/GenBank/DDBJ whole genome shotgun (WGS) entry which is preliminary data.</text>
</comment>
<dbReference type="GO" id="GO:0016627">
    <property type="term" value="F:oxidoreductase activity, acting on the CH-CH group of donors"/>
    <property type="evidence" value="ECO:0007669"/>
    <property type="project" value="InterPro"/>
</dbReference>
<name>A0A423PIQ1_9GAMM</name>
<organism evidence="1 2">
    <name type="scientific">Salinisphaera orenii MK-B5</name>
    <dbReference type="NCBI Taxonomy" id="856730"/>
    <lineage>
        <taxon>Bacteria</taxon>
        <taxon>Pseudomonadati</taxon>
        <taxon>Pseudomonadota</taxon>
        <taxon>Gammaproteobacteria</taxon>
        <taxon>Salinisphaerales</taxon>
        <taxon>Salinisphaeraceae</taxon>
        <taxon>Salinisphaera</taxon>
    </lineage>
</organism>
<dbReference type="Proteomes" id="UP000283993">
    <property type="component" value="Unassembled WGS sequence"/>
</dbReference>
<protein>
    <submittedName>
        <fullName evidence="1">Acyl-CoA dehydrogenase</fullName>
    </submittedName>
</protein>
<dbReference type="InterPro" id="IPR046373">
    <property type="entry name" value="Acyl-CoA_Oxase/DH_mid-dom_sf"/>
</dbReference>
<evidence type="ECO:0000313" key="1">
    <source>
        <dbReference type="EMBL" id="ROO25396.1"/>
    </source>
</evidence>
<proteinExistence type="predicted"/>
<sequence>MSALPDEPTRADTVALADLDATQPNAAYMRAGIARLQTGLALSDPRDLTAYLTLARRLYAAGRFDLPLGRLFEGHIDALQIITRYADTETATALHAKARAGACFGVWNAPLAGEPLAFDGERLAGGKAFASGAGLLTHALVSADVADSDSKQLLVVDLDATPPAIDSDWWQVLGMQRSETHLVRWHDAPLGARDAVIGTPGDYEHEPWLSAGALRFVAVQAGGIAGLFDGVRDHLVARGRAGDPHQAARLGRLYDVAASAAGVCRDTAAQLFDTPAASHPARVASARSRVLDAGEQALHLTQQSVGLSAFFETDPLCAHMADLMVYLRQPAPDAQRVQVGAAAADGTIEPSL</sequence>
<keyword evidence="2" id="KW-1185">Reference proteome</keyword>